<dbReference type="AlphaFoldDB" id="A0A0L6UTC7"/>
<sequence length="370" mass="43005">MSVCLTCDISLFTGIRGYEDELEFWEMKMRGDLTEILLRFILRYDSRQGLFLPSPSCLCCKDGQISLQFLLFLGLVGCQLVFAFSSGHRTLVSFFFSKNKQEKLKRDLKNFWKLYCNGVRGNSGSLSVLQMRSSPVWVWGLSCMQKTNLLLYGPSNHTGSFFQRFKKKVNSNHHLLKRGSTCVFNRCSIMTITFRIFFPLCKKTFHVILPRGTHWAQPSIHSFWYFGNSQNNITKIIKFLVLWTVNSKYIINNLYYLPSSLCSPVTYSIRGIPTLQQLNGNSSQSILFKEARHIFYFTIKCSMIMVKYTRKFYKYLSEYLSHVKLLGSASNQMLLKSTHYLTKRLLIHFDARHSTNESSKFVKSKCKPAF</sequence>
<accession>A0A0L6UTC7</accession>
<protein>
    <submittedName>
        <fullName evidence="1">Uncharacterized protein</fullName>
    </submittedName>
</protein>
<evidence type="ECO:0000313" key="1">
    <source>
        <dbReference type="EMBL" id="KNZ51788.1"/>
    </source>
</evidence>
<dbReference type="Proteomes" id="UP000037035">
    <property type="component" value="Unassembled WGS sequence"/>
</dbReference>
<keyword evidence="2" id="KW-1185">Reference proteome</keyword>
<dbReference type="EMBL" id="LAVV01008846">
    <property type="protein sequence ID" value="KNZ51788.1"/>
    <property type="molecule type" value="Genomic_DNA"/>
</dbReference>
<dbReference type="VEuPathDB" id="FungiDB:VP01_380g2"/>
<proteinExistence type="predicted"/>
<comment type="caution">
    <text evidence="1">The sequence shown here is derived from an EMBL/GenBank/DDBJ whole genome shotgun (WGS) entry which is preliminary data.</text>
</comment>
<evidence type="ECO:0000313" key="2">
    <source>
        <dbReference type="Proteomes" id="UP000037035"/>
    </source>
</evidence>
<gene>
    <name evidence="1" type="ORF">VP01_380g2</name>
</gene>
<organism evidence="1 2">
    <name type="scientific">Puccinia sorghi</name>
    <dbReference type="NCBI Taxonomy" id="27349"/>
    <lineage>
        <taxon>Eukaryota</taxon>
        <taxon>Fungi</taxon>
        <taxon>Dikarya</taxon>
        <taxon>Basidiomycota</taxon>
        <taxon>Pucciniomycotina</taxon>
        <taxon>Pucciniomycetes</taxon>
        <taxon>Pucciniales</taxon>
        <taxon>Pucciniaceae</taxon>
        <taxon>Puccinia</taxon>
    </lineage>
</organism>
<reference evidence="1 2" key="1">
    <citation type="submission" date="2015-08" db="EMBL/GenBank/DDBJ databases">
        <title>Next Generation Sequencing and Analysis of the Genome of Puccinia sorghi L Schw, the Causal Agent of Maize Common Rust.</title>
        <authorList>
            <person name="Rochi L."/>
            <person name="Burguener G."/>
            <person name="Darino M."/>
            <person name="Turjanski A."/>
            <person name="Kreff E."/>
            <person name="Dieguez M.J."/>
            <person name="Sacco F."/>
        </authorList>
    </citation>
    <scope>NUCLEOTIDE SEQUENCE [LARGE SCALE GENOMIC DNA]</scope>
    <source>
        <strain evidence="1 2">RO10H11247</strain>
    </source>
</reference>
<name>A0A0L6UTC7_9BASI</name>